<sequence>MSTVDRRVARGAATRARILAAAREVIAADGYAATSTRAVAERAGVNLSLVHYHFGRRDGLLLAVLAEENARLLRRQRALFASEMPLAQRWRVACAYLDEDIRSGYVRILWELWSAGLVDEQLAAGWRTAVAGWLRLIEETVARWTVERGIELPLPADAVATLVVDLFLGIEAELLAGGGSPDPRHRDALAAIGRLIESAERPPS</sequence>
<dbReference type="PRINTS" id="PR00455">
    <property type="entry name" value="HTHTETR"/>
</dbReference>
<evidence type="ECO:0000256" key="2">
    <source>
        <dbReference type="ARBA" id="ARBA00023125"/>
    </source>
</evidence>
<dbReference type="PANTHER" id="PTHR30055:SF234">
    <property type="entry name" value="HTH-TYPE TRANSCRIPTIONAL REGULATOR BETI"/>
    <property type="match status" value="1"/>
</dbReference>
<evidence type="ECO:0000313" key="7">
    <source>
        <dbReference type="Proteomes" id="UP000254134"/>
    </source>
</evidence>
<dbReference type="PROSITE" id="PS50977">
    <property type="entry name" value="HTH_TETR_2"/>
    <property type="match status" value="1"/>
</dbReference>
<dbReference type="SUPFAM" id="SSF46689">
    <property type="entry name" value="Homeodomain-like"/>
    <property type="match status" value="1"/>
</dbReference>
<evidence type="ECO:0000256" key="3">
    <source>
        <dbReference type="ARBA" id="ARBA00023163"/>
    </source>
</evidence>
<dbReference type="Gene3D" id="1.10.357.10">
    <property type="entry name" value="Tetracycline Repressor, domain 2"/>
    <property type="match status" value="1"/>
</dbReference>
<evidence type="ECO:0000313" key="6">
    <source>
        <dbReference type="EMBL" id="RDI73458.1"/>
    </source>
</evidence>
<dbReference type="EMBL" id="QQZY01000009">
    <property type="protein sequence ID" value="RDI73458.1"/>
    <property type="molecule type" value="Genomic_DNA"/>
</dbReference>
<keyword evidence="7" id="KW-1185">Reference proteome</keyword>
<evidence type="ECO:0000256" key="1">
    <source>
        <dbReference type="ARBA" id="ARBA00023015"/>
    </source>
</evidence>
<dbReference type="InterPro" id="IPR001647">
    <property type="entry name" value="HTH_TetR"/>
</dbReference>
<dbReference type="OrthoDB" id="2356263at2"/>
<evidence type="ECO:0000256" key="4">
    <source>
        <dbReference type="PROSITE-ProRule" id="PRU00335"/>
    </source>
</evidence>
<dbReference type="SUPFAM" id="SSF48498">
    <property type="entry name" value="Tetracyclin repressor-like, C-terminal domain"/>
    <property type="match status" value="1"/>
</dbReference>
<dbReference type="GO" id="GO:0000976">
    <property type="term" value="F:transcription cis-regulatory region binding"/>
    <property type="evidence" value="ECO:0007669"/>
    <property type="project" value="TreeGrafter"/>
</dbReference>
<dbReference type="InterPro" id="IPR050109">
    <property type="entry name" value="HTH-type_TetR-like_transc_reg"/>
</dbReference>
<dbReference type="AlphaFoldDB" id="A0A7M2YVK8"/>
<dbReference type="InterPro" id="IPR036271">
    <property type="entry name" value="Tet_transcr_reg_TetR-rel_C_sf"/>
</dbReference>
<proteinExistence type="predicted"/>
<organism evidence="6 7">
    <name type="scientific">Gaiella occulta</name>
    <dbReference type="NCBI Taxonomy" id="1002870"/>
    <lineage>
        <taxon>Bacteria</taxon>
        <taxon>Bacillati</taxon>
        <taxon>Actinomycetota</taxon>
        <taxon>Thermoleophilia</taxon>
        <taxon>Gaiellales</taxon>
        <taxon>Gaiellaceae</taxon>
        <taxon>Gaiella</taxon>
    </lineage>
</organism>
<dbReference type="Pfam" id="PF00440">
    <property type="entry name" value="TetR_N"/>
    <property type="match status" value="1"/>
</dbReference>
<evidence type="ECO:0000259" key="5">
    <source>
        <dbReference type="PROSITE" id="PS50977"/>
    </source>
</evidence>
<dbReference type="PANTHER" id="PTHR30055">
    <property type="entry name" value="HTH-TYPE TRANSCRIPTIONAL REGULATOR RUTR"/>
    <property type="match status" value="1"/>
</dbReference>
<dbReference type="Proteomes" id="UP000254134">
    <property type="component" value="Unassembled WGS sequence"/>
</dbReference>
<reference evidence="6 7" key="1">
    <citation type="submission" date="2018-07" db="EMBL/GenBank/DDBJ databases">
        <title>High-quality-draft genome sequence of Gaiella occulta.</title>
        <authorList>
            <person name="Severino R."/>
            <person name="Froufe H.J.C."/>
            <person name="Rainey F.A."/>
            <person name="Barroso C."/>
            <person name="Albuquerque L."/>
            <person name="Lobo-Da-Cunha A."/>
            <person name="Da Costa M.S."/>
            <person name="Egas C."/>
        </authorList>
    </citation>
    <scope>NUCLEOTIDE SEQUENCE [LARGE SCALE GENOMIC DNA]</scope>
    <source>
        <strain evidence="6 7">F2-233</strain>
    </source>
</reference>
<keyword evidence="1" id="KW-0805">Transcription regulation</keyword>
<comment type="caution">
    <text evidence="6">The sequence shown here is derived from an EMBL/GenBank/DDBJ whole genome shotgun (WGS) entry which is preliminary data.</text>
</comment>
<dbReference type="GO" id="GO:0003700">
    <property type="term" value="F:DNA-binding transcription factor activity"/>
    <property type="evidence" value="ECO:0007669"/>
    <property type="project" value="TreeGrafter"/>
</dbReference>
<protein>
    <submittedName>
        <fullName evidence="6">Transcriptional regulator</fullName>
    </submittedName>
</protein>
<gene>
    <name evidence="6" type="ORF">Gocc_2814</name>
</gene>
<feature type="domain" description="HTH tetR-type" evidence="5">
    <location>
        <begin position="12"/>
        <end position="72"/>
    </location>
</feature>
<feature type="DNA-binding region" description="H-T-H motif" evidence="4">
    <location>
        <begin position="35"/>
        <end position="54"/>
    </location>
</feature>
<accession>A0A7M2YVK8</accession>
<dbReference type="InterPro" id="IPR009057">
    <property type="entry name" value="Homeodomain-like_sf"/>
</dbReference>
<name>A0A7M2YVK8_9ACTN</name>
<keyword evidence="2 4" id="KW-0238">DNA-binding</keyword>
<keyword evidence="3" id="KW-0804">Transcription</keyword>
<dbReference type="RefSeq" id="WP_114797209.1">
    <property type="nucleotide sequence ID" value="NZ_QQZY01000009.1"/>
</dbReference>
<reference evidence="7" key="2">
    <citation type="journal article" date="2019" name="MicrobiologyOpen">
        <title>High-quality draft genome sequence of Gaiella occulta isolated from a 150 meter deep mineral water borehole and comparison with the genome sequences of other deep-branching lineages of the phylum Actinobacteria.</title>
        <authorList>
            <person name="Severino R."/>
            <person name="Froufe H.J.C."/>
            <person name="Barroso C."/>
            <person name="Albuquerque L."/>
            <person name="Lobo-da-Cunha A."/>
            <person name="da Costa M.S."/>
            <person name="Egas C."/>
        </authorList>
    </citation>
    <scope>NUCLEOTIDE SEQUENCE [LARGE SCALE GENOMIC DNA]</scope>
    <source>
        <strain evidence="7">F2-233</strain>
    </source>
</reference>